<evidence type="ECO:0000313" key="2">
    <source>
        <dbReference type="EMBL" id="RDY26047.1"/>
    </source>
</evidence>
<proteinExistence type="predicted"/>
<reference evidence="2 3" key="1">
    <citation type="journal article" date="2017" name="Genome Announc.">
        <title>Draft Genome Sequence of Romboutsia weinsteinii sp. nov. Strain CCRI-19649(T) Isolated from Surface Water.</title>
        <authorList>
            <person name="Maheux A.F."/>
            <person name="Boudreau D.K."/>
            <person name="Berube E."/>
            <person name="Boissinot M."/>
            <person name="Cantin P."/>
            <person name="Raymond F."/>
            <person name="Corbeil J."/>
            <person name="Omar R.F."/>
            <person name="Bergeron M.G."/>
        </authorList>
    </citation>
    <scope>NUCLEOTIDE SEQUENCE [LARGE SCALE GENOMIC DNA]</scope>
    <source>
        <strain evidence="2 3">CCRI-19649</strain>
    </source>
</reference>
<gene>
    <name evidence="2" type="ORF">CHL78_015305</name>
</gene>
<keyword evidence="1" id="KW-0472">Membrane</keyword>
<keyword evidence="3" id="KW-1185">Reference proteome</keyword>
<feature type="transmembrane region" description="Helical" evidence="1">
    <location>
        <begin position="34"/>
        <end position="54"/>
    </location>
</feature>
<evidence type="ECO:0000313" key="3">
    <source>
        <dbReference type="Proteomes" id="UP000215694"/>
    </source>
</evidence>
<accession>A0A371J048</accession>
<evidence type="ECO:0000256" key="1">
    <source>
        <dbReference type="SAM" id="Phobius"/>
    </source>
</evidence>
<feature type="transmembrane region" description="Helical" evidence="1">
    <location>
        <begin position="61"/>
        <end position="83"/>
    </location>
</feature>
<keyword evidence="1" id="KW-0812">Transmembrane</keyword>
<dbReference type="AlphaFoldDB" id="A0A371J048"/>
<dbReference type="Proteomes" id="UP000215694">
    <property type="component" value="Unassembled WGS sequence"/>
</dbReference>
<organism evidence="2 3">
    <name type="scientific">Romboutsia weinsteinii</name>
    <dbReference type="NCBI Taxonomy" id="2020949"/>
    <lineage>
        <taxon>Bacteria</taxon>
        <taxon>Bacillati</taxon>
        <taxon>Bacillota</taxon>
        <taxon>Clostridia</taxon>
        <taxon>Peptostreptococcales</taxon>
        <taxon>Peptostreptococcaceae</taxon>
        <taxon>Romboutsia</taxon>
    </lineage>
</organism>
<name>A0A371J048_9FIRM</name>
<protein>
    <submittedName>
        <fullName evidence="2">Uncharacterized protein</fullName>
    </submittedName>
</protein>
<keyword evidence="1" id="KW-1133">Transmembrane helix</keyword>
<dbReference type="EMBL" id="NOJY02000037">
    <property type="protein sequence ID" value="RDY26047.1"/>
    <property type="molecule type" value="Genomic_DNA"/>
</dbReference>
<comment type="caution">
    <text evidence="2">The sequence shown here is derived from an EMBL/GenBank/DDBJ whole genome shotgun (WGS) entry which is preliminary data.</text>
</comment>
<sequence length="89" mass="10445">MPNFGVVLFFPFILLSLGERIYKERDINEKRIFYVSILIISILLIVDEFINVIFKGLHFDLYNTIISSIAILLAIILFNIIIWKPKETK</sequence>